<proteinExistence type="predicted"/>
<dbReference type="AlphaFoldDB" id="A0ABD2PNL9"/>
<reference evidence="1 2" key="1">
    <citation type="submission" date="2024-11" db="EMBL/GenBank/DDBJ databases">
        <title>Adaptive evolution of stress response genes in parasites aligns with host niche diversity.</title>
        <authorList>
            <person name="Hahn C."/>
            <person name="Resl P."/>
        </authorList>
    </citation>
    <scope>NUCLEOTIDE SEQUENCE [LARGE SCALE GENOMIC DNA]</scope>
    <source>
        <strain evidence="1">EGGRZ-B1_66</strain>
        <tissue evidence="1">Body</tissue>
    </source>
</reference>
<evidence type="ECO:0000313" key="1">
    <source>
        <dbReference type="EMBL" id="KAL3308021.1"/>
    </source>
</evidence>
<dbReference type="Proteomes" id="UP001626550">
    <property type="component" value="Unassembled WGS sequence"/>
</dbReference>
<sequence>MKKTNLFVVDSPLQVLPFLKDRLKNDTKLLHFSSYCDLIMPQTEIHHSNRSSWVFQYMQEQLFNHCFWIHPRDSDNFPDRLTTDYYFGQSRDSSQYVTDVPEPFYYFQGTFRASNHIKNRQRYSLTVLPIHEQQTHCPTCQELNVSLLNQPFFLHIDISMFADVEMCQFAHLPAVDQLLRLYAPPPVPKLQLQVQDDAQFIQNALKLAQVVSDLRKGQLEQLKICLQDMLTGNDSASLNDPEFAQELFDLSEVVIYYLKLLQCVRRDDPSLASACYFAMLVRDNASKMLSKQTPTVPLSAFNQSIDTELMAAYASFLHQCFLDIANPYLLPFFEQRSAKKASKGPTLLPTRCDSTDSEEEAQLIMRASPEERKSMKKKRLCKQFIEQALNRLHNPEIIILSRECPEYSSSLAQLAKLAGTCPPCHGNTPVSPMQPYIYTSAQRSLFRMLRRVYGDKRLVVNLAYDGFVKC</sequence>
<protein>
    <submittedName>
        <fullName evidence="1">Uncharacterized protein</fullName>
    </submittedName>
</protein>
<gene>
    <name evidence="1" type="ORF">Ciccas_013453</name>
</gene>
<comment type="caution">
    <text evidence="1">The sequence shown here is derived from an EMBL/GenBank/DDBJ whole genome shotgun (WGS) entry which is preliminary data.</text>
</comment>
<keyword evidence="2" id="KW-1185">Reference proteome</keyword>
<name>A0ABD2PNL9_9PLAT</name>
<evidence type="ECO:0000313" key="2">
    <source>
        <dbReference type="Proteomes" id="UP001626550"/>
    </source>
</evidence>
<organism evidence="1 2">
    <name type="scientific">Cichlidogyrus casuarinus</name>
    <dbReference type="NCBI Taxonomy" id="1844966"/>
    <lineage>
        <taxon>Eukaryota</taxon>
        <taxon>Metazoa</taxon>
        <taxon>Spiralia</taxon>
        <taxon>Lophotrochozoa</taxon>
        <taxon>Platyhelminthes</taxon>
        <taxon>Monogenea</taxon>
        <taxon>Monopisthocotylea</taxon>
        <taxon>Dactylogyridea</taxon>
        <taxon>Ancyrocephalidae</taxon>
        <taxon>Cichlidogyrus</taxon>
    </lineage>
</organism>
<dbReference type="EMBL" id="JBJKFK010006019">
    <property type="protein sequence ID" value="KAL3308021.1"/>
    <property type="molecule type" value="Genomic_DNA"/>
</dbReference>
<accession>A0ABD2PNL9</accession>